<dbReference type="GO" id="GO:0022857">
    <property type="term" value="F:transmembrane transporter activity"/>
    <property type="evidence" value="ECO:0007669"/>
    <property type="project" value="InterPro"/>
</dbReference>
<dbReference type="SUPFAM" id="SSF103473">
    <property type="entry name" value="MFS general substrate transporter"/>
    <property type="match status" value="1"/>
</dbReference>
<accession>A0A1H4LIG6</accession>
<feature type="region of interest" description="Disordered" evidence="6">
    <location>
        <begin position="190"/>
        <end position="210"/>
    </location>
</feature>
<keyword evidence="9" id="KW-1185">Reference proteome</keyword>
<protein>
    <submittedName>
        <fullName evidence="8">Major Facilitator Superfamily protein</fullName>
    </submittedName>
</protein>
<dbReference type="STRING" id="156980.SAMN04489745_1006"/>
<feature type="transmembrane region" description="Helical" evidence="7">
    <location>
        <begin position="302"/>
        <end position="318"/>
    </location>
</feature>
<sequence length="415" mass="42006">MHRWALTCFAAVGAVAEAVQLVALLWTTLHLTGNASMVGVVNAFAYLPGVIAGVALRRAFDRGSAITTLSRTNWVCVAFSLALAASVVAEVPVPALITLFCASQGTLSIAKLANKSALARALRLIIGREDLPAVQGRISSTTIIGGVVGSGLSGVLLAFVGATWCFVAASALYAASVLLVRSLGRGDRADATHDGGPARIVRPGAPQGGVPSSIPAVSAAGAQGPPQPRDRGRMLALVLLVSIPSSGALQFLTALLPSYADAVVPGSAPFYSALDISAMLGGVLAGAFLGLSARVRRMVQRYALVSAGLLCLLLVPPWPGAVSVLLVGLAALVITAHVVGMQIATNQLAPDGQIGRYMAVRNAGAGLAKAVFSVAAGVLAQLGGVPSAWLALSCFLIAVAAALSLSPGWRRFAAA</sequence>
<feature type="transmembrane region" description="Helical" evidence="7">
    <location>
        <begin position="235"/>
        <end position="256"/>
    </location>
</feature>
<evidence type="ECO:0000313" key="9">
    <source>
        <dbReference type="Proteomes" id="UP000182652"/>
    </source>
</evidence>
<feature type="transmembrane region" description="Helical" evidence="7">
    <location>
        <begin position="68"/>
        <end position="89"/>
    </location>
</feature>
<feature type="transmembrane region" description="Helical" evidence="7">
    <location>
        <begin position="324"/>
        <end position="344"/>
    </location>
</feature>
<feature type="transmembrane region" description="Helical" evidence="7">
    <location>
        <begin position="158"/>
        <end position="180"/>
    </location>
</feature>
<evidence type="ECO:0000256" key="6">
    <source>
        <dbReference type="SAM" id="MobiDB-lite"/>
    </source>
</evidence>
<feature type="transmembrane region" description="Helical" evidence="7">
    <location>
        <begin position="388"/>
        <end position="409"/>
    </location>
</feature>
<gene>
    <name evidence="8" type="ORF">SAMN04489745_1006</name>
</gene>
<keyword evidence="3 7" id="KW-0812">Transmembrane</keyword>
<dbReference type="Gene3D" id="1.20.1250.20">
    <property type="entry name" value="MFS general substrate transporter like domains"/>
    <property type="match status" value="1"/>
</dbReference>
<dbReference type="RefSeq" id="WP_066215827.1">
    <property type="nucleotide sequence ID" value="NZ_FNSN01000003.1"/>
</dbReference>
<feature type="transmembrane region" description="Helical" evidence="7">
    <location>
        <begin position="34"/>
        <end position="56"/>
    </location>
</feature>
<feature type="transmembrane region" description="Helical" evidence="7">
    <location>
        <begin position="268"/>
        <end position="290"/>
    </location>
</feature>
<comment type="subcellular location">
    <subcellularLocation>
        <location evidence="1">Cell membrane</location>
        <topology evidence="1">Multi-pass membrane protein</topology>
    </subcellularLocation>
</comment>
<evidence type="ECO:0000256" key="2">
    <source>
        <dbReference type="ARBA" id="ARBA00022475"/>
    </source>
</evidence>
<proteinExistence type="predicted"/>
<dbReference type="PANTHER" id="PTHR23513:SF11">
    <property type="entry name" value="STAPHYLOFERRIN A TRANSPORTER"/>
    <property type="match status" value="1"/>
</dbReference>
<keyword evidence="2" id="KW-1003">Cell membrane</keyword>
<dbReference type="EMBL" id="FNSN01000003">
    <property type="protein sequence ID" value="SEB70055.1"/>
    <property type="molecule type" value="Genomic_DNA"/>
</dbReference>
<dbReference type="GO" id="GO:0005886">
    <property type="term" value="C:plasma membrane"/>
    <property type="evidence" value="ECO:0007669"/>
    <property type="project" value="UniProtKB-SubCell"/>
</dbReference>
<dbReference type="InterPro" id="IPR011701">
    <property type="entry name" value="MFS"/>
</dbReference>
<evidence type="ECO:0000256" key="1">
    <source>
        <dbReference type="ARBA" id="ARBA00004651"/>
    </source>
</evidence>
<evidence type="ECO:0000313" key="8">
    <source>
        <dbReference type="EMBL" id="SEB70055.1"/>
    </source>
</evidence>
<feature type="transmembrane region" description="Helical" evidence="7">
    <location>
        <begin position="365"/>
        <end position="382"/>
    </location>
</feature>
<dbReference type="AlphaFoldDB" id="A0A1H4LIG6"/>
<name>A0A1H4LIG6_9MICC</name>
<organism evidence="8 9">
    <name type="scientific">Arthrobacter woluwensis</name>
    <dbReference type="NCBI Taxonomy" id="156980"/>
    <lineage>
        <taxon>Bacteria</taxon>
        <taxon>Bacillati</taxon>
        <taxon>Actinomycetota</taxon>
        <taxon>Actinomycetes</taxon>
        <taxon>Micrococcales</taxon>
        <taxon>Micrococcaceae</taxon>
        <taxon>Arthrobacter</taxon>
    </lineage>
</organism>
<dbReference type="Proteomes" id="UP000182652">
    <property type="component" value="Unassembled WGS sequence"/>
</dbReference>
<keyword evidence="4 7" id="KW-1133">Transmembrane helix</keyword>
<keyword evidence="5 7" id="KW-0472">Membrane</keyword>
<dbReference type="InterPro" id="IPR036259">
    <property type="entry name" value="MFS_trans_sf"/>
</dbReference>
<evidence type="ECO:0000256" key="5">
    <source>
        <dbReference type="ARBA" id="ARBA00023136"/>
    </source>
</evidence>
<reference evidence="8 9" key="1">
    <citation type="submission" date="2016-10" db="EMBL/GenBank/DDBJ databases">
        <authorList>
            <person name="de Groot N.N."/>
        </authorList>
    </citation>
    <scope>NUCLEOTIDE SEQUENCE [LARGE SCALE GENOMIC DNA]</scope>
    <source>
        <strain evidence="8 9">DSM 10495</strain>
    </source>
</reference>
<dbReference type="Pfam" id="PF07690">
    <property type="entry name" value="MFS_1"/>
    <property type="match status" value="1"/>
</dbReference>
<evidence type="ECO:0000256" key="7">
    <source>
        <dbReference type="SAM" id="Phobius"/>
    </source>
</evidence>
<evidence type="ECO:0000256" key="4">
    <source>
        <dbReference type="ARBA" id="ARBA00022989"/>
    </source>
</evidence>
<evidence type="ECO:0000256" key="3">
    <source>
        <dbReference type="ARBA" id="ARBA00022692"/>
    </source>
</evidence>
<dbReference type="PANTHER" id="PTHR23513">
    <property type="entry name" value="INTEGRAL MEMBRANE EFFLUX PROTEIN-RELATED"/>
    <property type="match status" value="1"/>
</dbReference>